<dbReference type="Gene3D" id="2.40.30.170">
    <property type="match status" value="1"/>
</dbReference>
<evidence type="ECO:0000256" key="2">
    <source>
        <dbReference type="ARBA" id="ARBA00009477"/>
    </source>
</evidence>
<dbReference type="Pfam" id="PF25967">
    <property type="entry name" value="RND-MFP_C"/>
    <property type="match status" value="1"/>
</dbReference>
<evidence type="ECO:0000256" key="1">
    <source>
        <dbReference type="ARBA" id="ARBA00004196"/>
    </source>
</evidence>
<reference evidence="8" key="1">
    <citation type="journal article" date="2019" name="Int. J. Syst. Evol. Microbiol.">
        <title>The Global Catalogue of Microorganisms (GCM) 10K type strain sequencing project: providing services to taxonomists for standard genome sequencing and annotation.</title>
        <authorList>
            <consortium name="The Broad Institute Genomics Platform"/>
            <consortium name="The Broad Institute Genome Sequencing Center for Infectious Disease"/>
            <person name="Wu L."/>
            <person name="Ma J."/>
        </authorList>
    </citation>
    <scope>NUCLEOTIDE SEQUENCE [LARGE SCALE GENOMIC DNA]</scope>
    <source>
        <strain evidence="8">KCTC 23917</strain>
    </source>
</reference>
<dbReference type="RefSeq" id="WP_229793251.1">
    <property type="nucleotide sequence ID" value="NZ_BMYU01000012.1"/>
</dbReference>
<dbReference type="PANTHER" id="PTHR32347:SF14">
    <property type="entry name" value="EFFLUX SYSTEM COMPONENT YKNX-RELATED"/>
    <property type="match status" value="1"/>
</dbReference>
<dbReference type="Proteomes" id="UP000653343">
    <property type="component" value="Unassembled WGS sequence"/>
</dbReference>
<evidence type="ECO:0000259" key="6">
    <source>
        <dbReference type="Pfam" id="PF25967"/>
    </source>
</evidence>
<dbReference type="PANTHER" id="PTHR32347">
    <property type="entry name" value="EFFLUX SYSTEM COMPONENT YKNX-RELATED"/>
    <property type="match status" value="1"/>
</dbReference>
<dbReference type="EMBL" id="BMYU01000012">
    <property type="protein sequence ID" value="GGX53578.1"/>
    <property type="molecule type" value="Genomic_DNA"/>
</dbReference>
<name>A0ABQ2Y4B4_9BURK</name>
<keyword evidence="5" id="KW-0812">Transmembrane</keyword>
<keyword evidence="8" id="KW-1185">Reference proteome</keyword>
<dbReference type="NCBIfam" id="TIGR01730">
    <property type="entry name" value="RND_mfp"/>
    <property type="match status" value="1"/>
</dbReference>
<evidence type="ECO:0000313" key="8">
    <source>
        <dbReference type="Proteomes" id="UP000653343"/>
    </source>
</evidence>
<dbReference type="Gene3D" id="2.40.420.20">
    <property type="match status" value="1"/>
</dbReference>
<accession>A0ABQ2Y4B4</accession>
<evidence type="ECO:0000256" key="4">
    <source>
        <dbReference type="SAM" id="Coils"/>
    </source>
</evidence>
<gene>
    <name evidence="7" type="primary">ybjY</name>
    <name evidence="7" type="ORF">GCM10010946_35270</name>
</gene>
<dbReference type="InterPro" id="IPR058627">
    <property type="entry name" value="MdtA-like_C"/>
</dbReference>
<feature type="domain" description="Multidrug resistance protein MdtA-like C-terminal permuted SH3" evidence="6">
    <location>
        <begin position="367"/>
        <end position="414"/>
    </location>
</feature>
<keyword evidence="5" id="KW-1133">Transmembrane helix</keyword>
<feature type="coiled-coil region" evidence="4">
    <location>
        <begin position="218"/>
        <end position="245"/>
    </location>
</feature>
<protein>
    <submittedName>
        <fullName evidence="7">ABC transporter permease</fullName>
    </submittedName>
</protein>
<sequence>MMNSIRDTSAQDTVLSAQPWWQQKRMWLAATALIAALAGAGFVVQKWSARTIAVSRDSLGIATVTRGTLVRDIVVNGKLVAANSPALYSTTSATVRFKVKAGDAVRAGDVVAELDSPDLMSELRREEASLQQLEADIEKQKILARKQKLLAQRDADTAEIERLTAERAYQRIEQAGVAGVVQKNEFQRARDAMDSAAIRARHARQATELENEEVVQTLRSKQAQLQQQQLVRDNLQRRVDALRLRAPVSGVVGTLAVADRTVVAANTALMTLVDLSELETELEIPESYVSELSVGMPVELTVNGSKVSASLSALSPEVVRNQVVARARFSGSMPAGLRQSQRISARLLLESRPNVLMLSRGSFLELDGGQTAWVLQDGQAVRKPVRTGATSLSAVEIVSGLREGEQVVISGAERFADYTRVQVNQH</sequence>
<dbReference type="Gene3D" id="2.40.50.100">
    <property type="match status" value="1"/>
</dbReference>
<comment type="subcellular location">
    <subcellularLocation>
        <location evidence="1">Cell envelope</location>
    </subcellularLocation>
</comment>
<evidence type="ECO:0000256" key="5">
    <source>
        <dbReference type="SAM" id="Phobius"/>
    </source>
</evidence>
<evidence type="ECO:0000256" key="3">
    <source>
        <dbReference type="ARBA" id="ARBA00023054"/>
    </source>
</evidence>
<dbReference type="InterPro" id="IPR006143">
    <property type="entry name" value="RND_pump_MFP"/>
</dbReference>
<dbReference type="InterPro" id="IPR050465">
    <property type="entry name" value="UPF0194_transport"/>
</dbReference>
<dbReference type="SUPFAM" id="SSF111369">
    <property type="entry name" value="HlyD-like secretion proteins"/>
    <property type="match status" value="1"/>
</dbReference>
<proteinExistence type="inferred from homology"/>
<dbReference type="Gene3D" id="1.10.287.470">
    <property type="entry name" value="Helix hairpin bin"/>
    <property type="match status" value="1"/>
</dbReference>
<evidence type="ECO:0000313" key="7">
    <source>
        <dbReference type="EMBL" id="GGX53578.1"/>
    </source>
</evidence>
<feature type="transmembrane region" description="Helical" evidence="5">
    <location>
        <begin position="26"/>
        <end position="44"/>
    </location>
</feature>
<organism evidence="7 8">
    <name type="scientific">Undibacterium squillarum</name>
    <dbReference type="NCBI Taxonomy" id="1131567"/>
    <lineage>
        <taxon>Bacteria</taxon>
        <taxon>Pseudomonadati</taxon>
        <taxon>Pseudomonadota</taxon>
        <taxon>Betaproteobacteria</taxon>
        <taxon>Burkholderiales</taxon>
        <taxon>Oxalobacteraceae</taxon>
        <taxon>Undibacterium</taxon>
    </lineage>
</organism>
<comment type="similarity">
    <text evidence="2">Belongs to the membrane fusion protein (MFP) (TC 8.A.1) family.</text>
</comment>
<comment type="caution">
    <text evidence="7">The sequence shown here is derived from an EMBL/GenBank/DDBJ whole genome shotgun (WGS) entry which is preliminary data.</text>
</comment>
<keyword evidence="3 4" id="KW-0175">Coiled coil</keyword>
<keyword evidence="5" id="KW-0472">Membrane</keyword>
<feature type="coiled-coil region" evidence="4">
    <location>
        <begin position="116"/>
        <end position="175"/>
    </location>
</feature>